<dbReference type="EMBL" id="CP036271">
    <property type="protein sequence ID" value="QDT57507.1"/>
    <property type="molecule type" value="Genomic_DNA"/>
</dbReference>
<keyword evidence="7" id="KW-1185">Reference proteome</keyword>
<proteinExistence type="predicted"/>
<dbReference type="InterPro" id="IPR045170">
    <property type="entry name" value="MTOX"/>
</dbReference>
<dbReference type="InterPro" id="IPR036188">
    <property type="entry name" value="FAD/NAD-bd_sf"/>
</dbReference>
<keyword evidence="2" id="KW-0285">Flavoprotein</keyword>
<dbReference type="GO" id="GO:0008115">
    <property type="term" value="F:sarcosine oxidase activity"/>
    <property type="evidence" value="ECO:0007669"/>
    <property type="project" value="UniProtKB-EC"/>
</dbReference>
<dbReference type="EC" id="1.5.3.1" evidence="6"/>
<keyword evidence="4 6" id="KW-0560">Oxidoreductase</keyword>
<dbReference type="SUPFAM" id="SSF51905">
    <property type="entry name" value="FAD/NAD(P)-binding domain"/>
    <property type="match status" value="1"/>
</dbReference>
<dbReference type="NCBIfam" id="NF008425">
    <property type="entry name" value="PRK11259.1"/>
    <property type="match status" value="1"/>
</dbReference>
<dbReference type="PANTHER" id="PTHR10961">
    <property type="entry name" value="PEROXISOMAL SARCOSINE OXIDASE"/>
    <property type="match status" value="1"/>
</dbReference>
<dbReference type="FunCoup" id="A0A517SN00">
    <property type="interactions" value="302"/>
</dbReference>
<evidence type="ECO:0000256" key="2">
    <source>
        <dbReference type="ARBA" id="ARBA00022630"/>
    </source>
</evidence>
<dbReference type="InterPro" id="IPR006076">
    <property type="entry name" value="FAD-dep_OxRdtase"/>
</dbReference>
<name>A0A517SN00_9PLAN</name>
<dbReference type="KEGG" id="ccos:Pan44_55760"/>
<dbReference type="GO" id="GO:0050660">
    <property type="term" value="F:flavin adenine dinucleotide binding"/>
    <property type="evidence" value="ECO:0007669"/>
    <property type="project" value="InterPro"/>
</dbReference>
<dbReference type="SUPFAM" id="SSF54373">
    <property type="entry name" value="FAD-linked reductases, C-terminal domain"/>
    <property type="match status" value="1"/>
</dbReference>
<dbReference type="Gene3D" id="3.30.9.10">
    <property type="entry name" value="D-Amino Acid Oxidase, subunit A, domain 2"/>
    <property type="match status" value="1"/>
</dbReference>
<protein>
    <submittedName>
        <fullName evidence="6">Monomeric sarcosine oxidase</fullName>
        <ecNumber evidence="6">1.5.3.1</ecNumber>
    </submittedName>
</protein>
<dbReference type="Pfam" id="PF01266">
    <property type="entry name" value="DAO"/>
    <property type="match status" value="1"/>
</dbReference>
<dbReference type="PANTHER" id="PTHR10961:SF7">
    <property type="entry name" value="FAD DEPENDENT OXIDOREDUCTASE DOMAIN-CONTAINING PROTEIN"/>
    <property type="match status" value="1"/>
</dbReference>
<sequence length="374" mass="40778">MSVVTADVIVIGLGAMGGAAFRSLASRGLRVVGIEQHSVPHALGSSHGETRIIRKAYFEHPDYVPLLRRSYELWGDLETAIGQQLYHETGLLLIGPPDGEAIPGARLAAERHGIAIEPLSAADLRRRFPWITPREGDECLFEPEAGFLEVERCVEAQVRDGERRQGTAACGERVVEWSAEGRVARVVTDRGRYEAGALVIAGGPWASRLLHEMHVPLEVVRKPVVWFRSRPGAVAPTCGFFVEQEGRAFYGVPSLERGMTKLAEHTGGNVVEDADRVDRLLRSEDVGPLQTFAETTLRDIDSTPVRSAVCLYTLTPDRHFVIDQHPGHANVAVACGFSGHGFKFAPVVGEALADLAVRGESALPIGFLQNRSWT</sequence>
<dbReference type="AlphaFoldDB" id="A0A517SN00"/>
<dbReference type="InParanoid" id="A0A517SN00"/>
<dbReference type="OrthoDB" id="9794226at2"/>
<keyword evidence="3" id="KW-0274">FAD</keyword>
<dbReference type="Gene3D" id="3.50.50.60">
    <property type="entry name" value="FAD/NAD(P)-binding domain"/>
    <property type="match status" value="1"/>
</dbReference>
<evidence type="ECO:0000256" key="1">
    <source>
        <dbReference type="ARBA" id="ARBA00001974"/>
    </source>
</evidence>
<reference evidence="6 7" key="1">
    <citation type="submission" date="2019-02" db="EMBL/GenBank/DDBJ databases">
        <title>Deep-cultivation of Planctomycetes and their phenomic and genomic characterization uncovers novel biology.</title>
        <authorList>
            <person name="Wiegand S."/>
            <person name="Jogler M."/>
            <person name="Boedeker C."/>
            <person name="Pinto D."/>
            <person name="Vollmers J."/>
            <person name="Rivas-Marin E."/>
            <person name="Kohn T."/>
            <person name="Peeters S.H."/>
            <person name="Heuer A."/>
            <person name="Rast P."/>
            <person name="Oberbeckmann S."/>
            <person name="Bunk B."/>
            <person name="Jeske O."/>
            <person name="Meyerdierks A."/>
            <person name="Storesund J.E."/>
            <person name="Kallscheuer N."/>
            <person name="Luecker S."/>
            <person name="Lage O.M."/>
            <person name="Pohl T."/>
            <person name="Merkel B.J."/>
            <person name="Hornburger P."/>
            <person name="Mueller R.-W."/>
            <person name="Bruemmer F."/>
            <person name="Labrenz M."/>
            <person name="Spormann A.M."/>
            <person name="Op den Camp H."/>
            <person name="Overmann J."/>
            <person name="Amann R."/>
            <person name="Jetten M.S.M."/>
            <person name="Mascher T."/>
            <person name="Medema M.H."/>
            <person name="Devos D.P."/>
            <person name="Kaster A.-K."/>
            <person name="Ovreas L."/>
            <person name="Rohde M."/>
            <person name="Galperin M.Y."/>
            <person name="Jogler C."/>
        </authorList>
    </citation>
    <scope>NUCLEOTIDE SEQUENCE [LARGE SCALE GENOMIC DNA]</scope>
    <source>
        <strain evidence="6 7">Pan44</strain>
    </source>
</reference>
<accession>A0A517SN00</accession>
<evidence type="ECO:0000259" key="5">
    <source>
        <dbReference type="Pfam" id="PF01266"/>
    </source>
</evidence>
<evidence type="ECO:0000256" key="3">
    <source>
        <dbReference type="ARBA" id="ARBA00022827"/>
    </source>
</evidence>
<comment type="cofactor">
    <cofactor evidence="1">
        <name>FAD</name>
        <dbReference type="ChEBI" id="CHEBI:57692"/>
    </cofactor>
</comment>
<organism evidence="6 7">
    <name type="scientific">Caulifigura coniformis</name>
    <dbReference type="NCBI Taxonomy" id="2527983"/>
    <lineage>
        <taxon>Bacteria</taxon>
        <taxon>Pseudomonadati</taxon>
        <taxon>Planctomycetota</taxon>
        <taxon>Planctomycetia</taxon>
        <taxon>Planctomycetales</taxon>
        <taxon>Planctomycetaceae</taxon>
        <taxon>Caulifigura</taxon>
    </lineage>
</organism>
<dbReference type="Proteomes" id="UP000315700">
    <property type="component" value="Chromosome"/>
</dbReference>
<evidence type="ECO:0000313" key="6">
    <source>
        <dbReference type="EMBL" id="QDT57507.1"/>
    </source>
</evidence>
<evidence type="ECO:0000256" key="4">
    <source>
        <dbReference type="ARBA" id="ARBA00023002"/>
    </source>
</evidence>
<gene>
    <name evidence="6" type="primary">soxA</name>
    <name evidence="6" type="ORF">Pan44_55760</name>
</gene>
<dbReference type="RefSeq" id="WP_145034852.1">
    <property type="nucleotide sequence ID" value="NZ_CP036271.1"/>
</dbReference>
<evidence type="ECO:0000313" key="7">
    <source>
        <dbReference type="Proteomes" id="UP000315700"/>
    </source>
</evidence>
<feature type="domain" description="FAD dependent oxidoreductase" evidence="5">
    <location>
        <begin position="7"/>
        <end position="355"/>
    </location>
</feature>